<evidence type="ECO:0000313" key="9">
    <source>
        <dbReference type="EMBL" id="KAK7140948.1"/>
    </source>
</evidence>
<gene>
    <name evidence="9" type="ORF">R3I93_015179</name>
</gene>
<dbReference type="InterPro" id="IPR036179">
    <property type="entry name" value="Ig-like_dom_sf"/>
</dbReference>
<keyword evidence="4" id="KW-0325">Glycoprotein</keyword>
<feature type="signal peptide" evidence="7">
    <location>
        <begin position="1"/>
        <end position="15"/>
    </location>
</feature>
<evidence type="ECO:0000256" key="7">
    <source>
        <dbReference type="SAM" id="SignalP"/>
    </source>
</evidence>
<reference evidence="9 10" key="1">
    <citation type="submission" date="2024-02" db="EMBL/GenBank/DDBJ databases">
        <title>Chromosome-level genome assembly of the Eurasian Minnow (Phoxinus phoxinus).</title>
        <authorList>
            <person name="Oriowo T.O."/>
            <person name="Martin S."/>
            <person name="Stange M."/>
            <person name="Chrysostomakis Y."/>
            <person name="Brown T."/>
            <person name="Winkler S."/>
            <person name="Kukowka S."/>
            <person name="Myers E.W."/>
            <person name="Bohne A."/>
        </authorList>
    </citation>
    <scope>NUCLEOTIDE SEQUENCE [LARGE SCALE GENOMIC DNA]</scope>
    <source>
        <strain evidence="9">ZFMK-TIS-60720</strain>
        <tissue evidence="9">Whole Organism</tissue>
    </source>
</reference>
<proteinExistence type="predicted"/>
<evidence type="ECO:0000313" key="10">
    <source>
        <dbReference type="Proteomes" id="UP001364617"/>
    </source>
</evidence>
<evidence type="ECO:0000259" key="8">
    <source>
        <dbReference type="PROSITE" id="PS50835"/>
    </source>
</evidence>
<dbReference type="SUPFAM" id="SSF48726">
    <property type="entry name" value="Immunoglobulin"/>
    <property type="match status" value="1"/>
</dbReference>
<feature type="domain" description="Ig-like" evidence="8">
    <location>
        <begin position="127"/>
        <end position="198"/>
    </location>
</feature>
<comment type="caution">
    <text evidence="9">The sequence shown here is derived from an EMBL/GenBank/DDBJ whole genome shotgun (WGS) entry which is preliminary data.</text>
</comment>
<evidence type="ECO:0000256" key="1">
    <source>
        <dbReference type="ARBA" id="ARBA00004370"/>
    </source>
</evidence>
<accession>A0AAN9H042</accession>
<dbReference type="Gene3D" id="2.60.40.10">
    <property type="entry name" value="Immunoglobulins"/>
    <property type="match status" value="2"/>
</dbReference>
<dbReference type="InterPro" id="IPR015631">
    <property type="entry name" value="CD2/SLAM_rcpt"/>
</dbReference>
<dbReference type="PROSITE" id="PS50835">
    <property type="entry name" value="IG_LIKE"/>
    <property type="match status" value="1"/>
</dbReference>
<keyword evidence="3 6" id="KW-0472">Membrane</keyword>
<dbReference type="EMBL" id="JAYKXH010000016">
    <property type="protein sequence ID" value="KAK7140948.1"/>
    <property type="molecule type" value="Genomic_DNA"/>
</dbReference>
<evidence type="ECO:0000256" key="3">
    <source>
        <dbReference type="ARBA" id="ARBA00023136"/>
    </source>
</evidence>
<feature type="transmembrane region" description="Helical" evidence="6">
    <location>
        <begin position="251"/>
        <end position="276"/>
    </location>
</feature>
<evidence type="ECO:0000256" key="2">
    <source>
        <dbReference type="ARBA" id="ARBA00022729"/>
    </source>
</evidence>
<comment type="subcellular location">
    <subcellularLocation>
        <location evidence="1">Membrane</location>
    </subcellularLocation>
</comment>
<dbReference type="InterPro" id="IPR013783">
    <property type="entry name" value="Ig-like_fold"/>
</dbReference>
<dbReference type="InterPro" id="IPR007110">
    <property type="entry name" value="Ig-like_dom"/>
</dbReference>
<evidence type="ECO:0000256" key="4">
    <source>
        <dbReference type="ARBA" id="ARBA00023180"/>
    </source>
</evidence>
<evidence type="ECO:0000256" key="6">
    <source>
        <dbReference type="SAM" id="Phobius"/>
    </source>
</evidence>
<organism evidence="9 10">
    <name type="scientific">Phoxinus phoxinus</name>
    <name type="common">Eurasian minnow</name>
    <dbReference type="NCBI Taxonomy" id="58324"/>
    <lineage>
        <taxon>Eukaryota</taxon>
        <taxon>Metazoa</taxon>
        <taxon>Chordata</taxon>
        <taxon>Craniata</taxon>
        <taxon>Vertebrata</taxon>
        <taxon>Euteleostomi</taxon>
        <taxon>Actinopterygii</taxon>
        <taxon>Neopterygii</taxon>
        <taxon>Teleostei</taxon>
        <taxon>Ostariophysi</taxon>
        <taxon>Cypriniformes</taxon>
        <taxon>Leuciscidae</taxon>
        <taxon>Phoxininae</taxon>
        <taxon>Phoxinus</taxon>
    </lineage>
</organism>
<dbReference type="Proteomes" id="UP001364617">
    <property type="component" value="Unassembled WGS sequence"/>
</dbReference>
<protein>
    <recommendedName>
        <fullName evidence="8">Ig-like domain-containing protein</fullName>
    </recommendedName>
</protein>
<feature type="region of interest" description="Disordered" evidence="5">
    <location>
        <begin position="303"/>
        <end position="372"/>
    </location>
</feature>
<dbReference type="AlphaFoldDB" id="A0AAN9H042"/>
<dbReference type="PANTHER" id="PTHR12080">
    <property type="entry name" value="SIGNALING LYMPHOCYTIC ACTIVATION MOLECULE"/>
    <property type="match status" value="1"/>
</dbReference>
<keyword evidence="6" id="KW-1133">Transmembrane helix</keyword>
<keyword evidence="10" id="KW-1185">Reference proteome</keyword>
<dbReference type="PANTHER" id="PTHR12080:SF48">
    <property type="entry name" value="IMMUNOGLOBULIN SUBTYPE DOMAIN-CONTAINING PROTEIN"/>
    <property type="match status" value="1"/>
</dbReference>
<evidence type="ECO:0000256" key="5">
    <source>
        <dbReference type="SAM" id="MobiDB-lite"/>
    </source>
</evidence>
<keyword evidence="6" id="KW-0812">Transmembrane</keyword>
<name>A0AAN9H042_9TELE</name>
<feature type="chain" id="PRO_5042902457" description="Ig-like domain-containing protein" evidence="7">
    <location>
        <begin position="16"/>
        <end position="372"/>
    </location>
</feature>
<dbReference type="GO" id="GO:0016020">
    <property type="term" value="C:membrane"/>
    <property type="evidence" value="ECO:0007669"/>
    <property type="project" value="UniProtKB-SubCell"/>
</dbReference>
<keyword evidence="2 7" id="KW-0732">Signal</keyword>
<sequence>MMLIFGLMLLQTAACVEFNCRFDQSVPCYAALGHKLNLQMVDASYYKLNIIKRINNNPDDPVCKVKNDSKSKTECGLFMNRTEVTVINGNLIINRVTRADSGNYTLKLEHSDGIETSADLQVKVEAPIGSVNVSIICSSSGVKSVSCSSDGDHLNYSWTLNGHPMMDGNTNIQLNNTTHGDIICSVKNHVSDGQKNISVEDCPPGTTTVAVTSGLTSTLTSSTQTSGHGTSLSSAGMNLTSTQNSGTISPFMYISFYMIILGCVALVLILLFITACHFYKRKRLKSTPAAAGDTELVYAQISHEKHNKKSGRKKSESLSAADVEYAAVGPQTKRKEKKEEEVQYGEVRFTPSRSNARQEPKEECLYSQVQRR</sequence>